<reference evidence="3 4" key="1">
    <citation type="submission" date="2020-08" db="EMBL/GenBank/DDBJ databases">
        <title>Sequencing the genomes of 1000 actinobacteria strains.</title>
        <authorList>
            <person name="Klenk H.-P."/>
        </authorList>
    </citation>
    <scope>NUCLEOTIDE SEQUENCE [LARGE SCALE GENOMIC DNA]</scope>
    <source>
        <strain evidence="3 4">DSM 45784</strain>
    </source>
</reference>
<keyword evidence="1" id="KW-0238">DNA-binding</keyword>
<dbReference type="SMART" id="SM00530">
    <property type="entry name" value="HTH_XRE"/>
    <property type="match status" value="1"/>
</dbReference>
<dbReference type="GO" id="GO:0003677">
    <property type="term" value="F:DNA binding"/>
    <property type="evidence" value="ECO:0007669"/>
    <property type="project" value="UniProtKB-KW"/>
</dbReference>
<evidence type="ECO:0000256" key="1">
    <source>
        <dbReference type="ARBA" id="ARBA00023125"/>
    </source>
</evidence>
<organism evidence="3 4">
    <name type="scientific">Sphaerisporangium siamense</name>
    <dbReference type="NCBI Taxonomy" id="795645"/>
    <lineage>
        <taxon>Bacteria</taxon>
        <taxon>Bacillati</taxon>
        <taxon>Actinomycetota</taxon>
        <taxon>Actinomycetes</taxon>
        <taxon>Streptosporangiales</taxon>
        <taxon>Streptosporangiaceae</taxon>
        <taxon>Sphaerisporangium</taxon>
    </lineage>
</organism>
<dbReference type="PANTHER" id="PTHR46558">
    <property type="entry name" value="TRACRIPTIONAL REGULATORY PROTEIN-RELATED-RELATED"/>
    <property type="match status" value="1"/>
</dbReference>
<dbReference type="CDD" id="cd00093">
    <property type="entry name" value="HTH_XRE"/>
    <property type="match status" value="1"/>
</dbReference>
<protein>
    <submittedName>
        <fullName evidence="3">Putative transcriptional regulator</fullName>
    </submittedName>
</protein>
<dbReference type="Gene3D" id="1.10.260.40">
    <property type="entry name" value="lambda repressor-like DNA-binding domains"/>
    <property type="match status" value="1"/>
</dbReference>
<proteinExistence type="predicted"/>
<keyword evidence="4" id="KW-1185">Reference proteome</keyword>
<sequence>MTQADLADRIGVTRQTIIAIEQGKYSPSLEVAFQIARVFDVPLDDVFQYPDS</sequence>
<dbReference type="InterPro" id="IPR010982">
    <property type="entry name" value="Lambda_DNA-bd_dom_sf"/>
</dbReference>
<feature type="domain" description="HTH cro/C1-type" evidence="2">
    <location>
        <begin position="1"/>
        <end position="46"/>
    </location>
</feature>
<dbReference type="InterPro" id="IPR001387">
    <property type="entry name" value="Cro/C1-type_HTH"/>
</dbReference>
<dbReference type="AlphaFoldDB" id="A0A7W7D472"/>
<accession>A0A7W7D472</accession>
<dbReference type="PROSITE" id="PS50943">
    <property type="entry name" value="HTH_CROC1"/>
    <property type="match status" value="1"/>
</dbReference>
<dbReference type="Proteomes" id="UP000542210">
    <property type="component" value="Unassembled WGS sequence"/>
</dbReference>
<dbReference type="EMBL" id="JACHND010000001">
    <property type="protein sequence ID" value="MBB4698481.1"/>
    <property type="molecule type" value="Genomic_DNA"/>
</dbReference>
<evidence type="ECO:0000313" key="4">
    <source>
        <dbReference type="Proteomes" id="UP000542210"/>
    </source>
</evidence>
<dbReference type="PANTHER" id="PTHR46558:SF4">
    <property type="entry name" value="DNA-BIDING PHAGE PROTEIN"/>
    <property type="match status" value="1"/>
</dbReference>
<name>A0A7W7D472_9ACTN</name>
<evidence type="ECO:0000313" key="3">
    <source>
        <dbReference type="EMBL" id="MBB4698481.1"/>
    </source>
</evidence>
<dbReference type="Pfam" id="PF01381">
    <property type="entry name" value="HTH_3"/>
    <property type="match status" value="1"/>
</dbReference>
<comment type="caution">
    <text evidence="3">The sequence shown here is derived from an EMBL/GenBank/DDBJ whole genome shotgun (WGS) entry which is preliminary data.</text>
</comment>
<gene>
    <name evidence="3" type="ORF">BJ982_000025</name>
</gene>
<evidence type="ECO:0000259" key="2">
    <source>
        <dbReference type="PROSITE" id="PS50943"/>
    </source>
</evidence>
<dbReference type="SUPFAM" id="SSF47413">
    <property type="entry name" value="lambda repressor-like DNA-binding domains"/>
    <property type="match status" value="1"/>
</dbReference>